<organism evidence="1 2">
    <name type="scientific">Galerina marginata (strain CBS 339.88)</name>
    <dbReference type="NCBI Taxonomy" id="685588"/>
    <lineage>
        <taxon>Eukaryota</taxon>
        <taxon>Fungi</taxon>
        <taxon>Dikarya</taxon>
        <taxon>Basidiomycota</taxon>
        <taxon>Agaricomycotina</taxon>
        <taxon>Agaricomycetes</taxon>
        <taxon>Agaricomycetidae</taxon>
        <taxon>Agaricales</taxon>
        <taxon>Agaricineae</taxon>
        <taxon>Strophariaceae</taxon>
        <taxon>Galerina</taxon>
    </lineage>
</organism>
<proteinExistence type="predicted"/>
<keyword evidence="2" id="KW-1185">Reference proteome</keyword>
<dbReference type="OrthoDB" id="3091822at2759"/>
<dbReference type="HOGENOM" id="CLU_1740626_0_0_1"/>
<evidence type="ECO:0000313" key="2">
    <source>
        <dbReference type="Proteomes" id="UP000027222"/>
    </source>
</evidence>
<protein>
    <submittedName>
        <fullName evidence="1">Uncharacterized protein</fullName>
    </submittedName>
</protein>
<accession>A0A067T594</accession>
<reference evidence="2" key="1">
    <citation type="journal article" date="2014" name="Proc. Natl. Acad. Sci. U.S.A.">
        <title>Extensive sampling of basidiomycete genomes demonstrates inadequacy of the white-rot/brown-rot paradigm for wood decay fungi.</title>
        <authorList>
            <person name="Riley R."/>
            <person name="Salamov A.A."/>
            <person name="Brown D.W."/>
            <person name="Nagy L.G."/>
            <person name="Floudas D."/>
            <person name="Held B.W."/>
            <person name="Levasseur A."/>
            <person name="Lombard V."/>
            <person name="Morin E."/>
            <person name="Otillar R."/>
            <person name="Lindquist E.A."/>
            <person name="Sun H."/>
            <person name="LaButti K.M."/>
            <person name="Schmutz J."/>
            <person name="Jabbour D."/>
            <person name="Luo H."/>
            <person name="Baker S.E."/>
            <person name="Pisabarro A.G."/>
            <person name="Walton J.D."/>
            <person name="Blanchette R.A."/>
            <person name="Henrissat B."/>
            <person name="Martin F."/>
            <person name="Cullen D."/>
            <person name="Hibbett D.S."/>
            <person name="Grigoriev I.V."/>
        </authorList>
    </citation>
    <scope>NUCLEOTIDE SEQUENCE [LARGE SCALE GENOMIC DNA]</scope>
    <source>
        <strain evidence="2">CBS 339.88</strain>
    </source>
</reference>
<name>A0A067T594_GALM3</name>
<gene>
    <name evidence="1" type="ORF">GALMADRAFT_245653</name>
</gene>
<sequence>MTHTAPTVSKLTVTFALNKNAIMTICGVSISSNYQYVAVTVYKGDVKVTADDNDVKYDDKLQGKNETMEFNPSANSVDVYGPYDEDRKIKLEFSHGGGDSDYTEQILTDKTKSLIDEDGTTRVDMITYDNGYTENKEVNDCLVTVVRWSR</sequence>
<dbReference type="AlphaFoldDB" id="A0A067T594"/>
<dbReference type="EMBL" id="KL142376">
    <property type="protein sequence ID" value="KDR77482.1"/>
    <property type="molecule type" value="Genomic_DNA"/>
</dbReference>
<dbReference type="Proteomes" id="UP000027222">
    <property type="component" value="Unassembled WGS sequence"/>
</dbReference>
<evidence type="ECO:0000313" key="1">
    <source>
        <dbReference type="EMBL" id="KDR77482.1"/>
    </source>
</evidence>